<dbReference type="InterPro" id="IPR044736">
    <property type="entry name" value="Gid1/RanBPM/SPLA_SPRY"/>
</dbReference>
<dbReference type="Proteomes" id="UP001365542">
    <property type="component" value="Unassembled WGS sequence"/>
</dbReference>
<protein>
    <recommendedName>
        <fullName evidence="2">Nephrocystin 3-like N-terminal domain-containing protein</fullName>
    </recommendedName>
</protein>
<dbReference type="Gene3D" id="2.60.120.920">
    <property type="match status" value="1"/>
</dbReference>
<dbReference type="SMART" id="SM00248">
    <property type="entry name" value="ANK"/>
    <property type="match status" value="8"/>
</dbReference>
<keyword evidence="1" id="KW-0677">Repeat</keyword>
<dbReference type="Pfam" id="PF24883">
    <property type="entry name" value="NPHP3_N"/>
    <property type="match status" value="1"/>
</dbReference>
<dbReference type="CDD" id="cd12885">
    <property type="entry name" value="SPRY_RanBP_like"/>
    <property type="match status" value="1"/>
</dbReference>
<dbReference type="InterPro" id="IPR002110">
    <property type="entry name" value="Ankyrin_rpt"/>
</dbReference>
<keyword evidence="4" id="KW-1185">Reference proteome</keyword>
<reference evidence="3 4" key="1">
    <citation type="submission" date="2019-10" db="EMBL/GenBank/DDBJ databases">
        <authorList>
            <person name="Palmer J.M."/>
        </authorList>
    </citation>
    <scope>NUCLEOTIDE SEQUENCE [LARGE SCALE GENOMIC DNA]</scope>
    <source>
        <strain evidence="3 4">TWF694</strain>
    </source>
</reference>
<comment type="caution">
    <text evidence="3">The sequence shown here is derived from an EMBL/GenBank/DDBJ whole genome shotgun (WGS) entry which is preliminary data.</text>
</comment>
<dbReference type="PANTHER" id="PTHR10039">
    <property type="entry name" value="AMELOGENIN"/>
    <property type="match status" value="1"/>
</dbReference>
<evidence type="ECO:0000256" key="1">
    <source>
        <dbReference type="ARBA" id="ARBA00022737"/>
    </source>
</evidence>
<accession>A0AAV9XNV6</accession>
<dbReference type="PANTHER" id="PTHR10039:SF17">
    <property type="entry name" value="FUNGAL STAND N-TERMINAL GOODBYE DOMAIN-CONTAINING PROTEIN-RELATED"/>
    <property type="match status" value="1"/>
</dbReference>
<evidence type="ECO:0000259" key="2">
    <source>
        <dbReference type="Pfam" id="PF24883"/>
    </source>
</evidence>
<sequence length="1775" mass="201218">MAAPRKTFSVCFQEAVSRFRLEVANPLLVKDPKRSLAVDEFLKGKNLSDLQQDCHQLSSQVEDKANSANHLWSTLDRISGAADIFLQFAPESVSMVWWGIGTLITIGNAGVQTKLLICETCDNIANIVGDCVRWEARMAYVGEDAVKQFDIWEEDVPELVFSILDFLWNAKPHLSASRVKRIGSTLKDLITQDMQQKVGALQEKYQKVIKAAQAHFEESVFHETFKTSQRVQEILKGFDSYVSISMDMVDAVRKQNLLLELDRQQARLTHSNSYKIHFQNLNDRLSQILNSRKGRPVANWLLKDQEYLDWKDGIDIDAPLLCLKAPRGRGKSVAMMSIYRNVQNTLVSQGDQTASIDTRRRPLVCHFFFKRGEQEIQKTRHALESLLFQLLNSTMLRKDTTALLTVVEILCPTFGETDANAPSSDVEFTESPQTLCDTIKSIAAVIPERVYLMVDALDECQDRKQQAFVQCLKSLVRPDALAKGEERKHFKPTSSKQLKLIISTRDSINIEEEMADPADELKASSNTARSIIPGDCKVIEITSDKNSSDLRDFIQQEATEVLSRRIEREEFPELFDKELTRIVDIMHGKVNGDFTLTRLIIASLQQPSKDSLEKRIQRLPSAIGDIYLASLESLTPDEQELIVTTLKWVVWSVSSVTVLEISDHYRERYYSSLSEGTSNSNGTDQETQNFTQNTHTQIDPFKDPDIKDTIFHLENAGRDFFRFDKNTGIVNVDISIREWIQDENLGRSNSGTKDNRGFTKFRDDMGNTVFKFTLTPSFVRYGDRLSELFDEREAQMSIAINIMKALNNEDFQAEHMSWEPNMLFADYREPRRRRRQPSTLDATPGPRRYEIDHWQDHIKILQRWWTDKSIDDVWWSPLLTELSTFTKPQNWYIWNLQRKTTELDDTRQEIYFSRLFEHPIHVASKFGLHLMVDLLIREAQANSQSKDSGFPTEPVPEKITAMRLRAFLDFSKVKMLERENIATILPYLDRNQLVDLMQPYQKLQLPLSDGKRIMIEHSASLLKGVHDGMRAAAGQQTPKAPMSYTEKIEARNLKYLATVLTDLPPTAWIDRKEAICDKLDGGCQTPLFHAAPHPKTTEALISHGADVNVYSKDVPILYDILGNLSRKIDTYSKDDVLSILQSARILVSQGACLNALDEDIPTLNKASLLHYAAKIQDLSFFKFLYASGDWDPLARDEYDSTPLHYLFERRCPADPAKVKEVLDICRIIAKMKSPNGDELNVLNAENSDSQNVLAYAVSSSFKEAVELLIELGIDIHDEDDSGTNCFHHLASSILQQNPETDLEIAETLLRGGLDILKIDESGRTALSEAVTCRKFHLVRFFLEQYDTLIAEGGLEFNPLLLQDMTGRTLYHMLASPSILTSKIYTEPGQEPPLSDMFEELSKIIGKYTEVEEFINKPDNSGRPPLYAAIGAGETDAVKAIIALKPNLKGRSGRWVTAMEAATLEIISEAGFLKTQGGSETGLDTAIDIFNILLKNHPSNLSLSCISNAIFSLEAPILERLGISKLIQEYGTDFRDEHKWSLFDLMSASAWNSNERVLVTQFLPSGTPSQPNSFATPSKIGWCTQGSQVSNDGLGAAIATDSIISHISVISDHPIPPIHGTFYFEIQTPFNIKNRISDNPKDVSKLRIGLRTVADGSDSHIFWRPCSGTLDIYFRDHRRLEDVKKNLGIMPDDCDSGEDRTVFGCGLNRDNRKVFFTVNGKPLQQYWIMEPARFFPEITCGRTESFRLNFGHEPFKFQAANHPNFDWDPEEATEDM</sequence>
<dbReference type="EMBL" id="JAVHJO010000001">
    <property type="protein sequence ID" value="KAK6543631.1"/>
    <property type="molecule type" value="Genomic_DNA"/>
</dbReference>
<dbReference type="Gene3D" id="1.25.40.20">
    <property type="entry name" value="Ankyrin repeat-containing domain"/>
    <property type="match status" value="2"/>
</dbReference>
<proteinExistence type="predicted"/>
<dbReference type="SUPFAM" id="SSF48403">
    <property type="entry name" value="Ankyrin repeat"/>
    <property type="match status" value="1"/>
</dbReference>
<dbReference type="InterPro" id="IPR036770">
    <property type="entry name" value="Ankyrin_rpt-contain_sf"/>
</dbReference>
<dbReference type="InterPro" id="IPR043136">
    <property type="entry name" value="B30.2/SPRY_sf"/>
</dbReference>
<feature type="domain" description="Nephrocystin 3-like N-terminal" evidence="2">
    <location>
        <begin position="299"/>
        <end position="477"/>
    </location>
</feature>
<dbReference type="InterPro" id="IPR056884">
    <property type="entry name" value="NPHP3-like_N"/>
</dbReference>
<evidence type="ECO:0000313" key="4">
    <source>
        <dbReference type="Proteomes" id="UP001365542"/>
    </source>
</evidence>
<organism evidence="3 4">
    <name type="scientific">Orbilia ellipsospora</name>
    <dbReference type="NCBI Taxonomy" id="2528407"/>
    <lineage>
        <taxon>Eukaryota</taxon>
        <taxon>Fungi</taxon>
        <taxon>Dikarya</taxon>
        <taxon>Ascomycota</taxon>
        <taxon>Pezizomycotina</taxon>
        <taxon>Orbiliomycetes</taxon>
        <taxon>Orbiliales</taxon>
        <taxon>Orbiliaceae</taxon>
        <taxon>Orbilia</taxon>
    </lineage>
</organism>
<gene>
    <name evidence="3" type="ORF">TWF694_000374</name>
</gene>
<name>A0AAV9XNV6_9PEZI</name>
<evidence type="ECO:0000313" key="3">
    <source>
        <dbReference type="EMBL" id="KAK6543631.1"/>
    </source>
</evidence>